<comment type="similarity">
    <text evidence="1">Belongs to the HicA mRNA interferase family.</text>
</comment>
<dbReference type="Gene3D" id="3.30.920.30">
    <property type="entry name" value="Hypothetical protein"/>
    <property type="match status" value="1"/>
</dbReference>
<evidence type="ECO:0000256" key="7">
    <source>
        <dbReference type="ARBA" id="ARBA00023016"/>
    </source>
</evidence>
<keyword evidence="2" id="KW-1277">Toxin-antitoxin system</keyword>
<evidence type="ECO:0000256" key="1">
    <source>
        <dbReference type="ARBA" id="ARBA00006620"/>
    </source>
</evidence>
<comment type="caution">
    <text evidence="8">The sequence shown here is derived from an EMBL/GenBank/DDBJ whole genome shotgun (WGS) entry which is preliminary data.</text>
</comment>
<evidence type="ECO:0000256" key="3">
    <source>
        <dbReference type="ARBA" id="ARBA00022722"/>
    </source>
</evidence>
<sequence>MPKLKQLSGKDIIKILDRFGFTIHSQRGSHIKLRRVISERKETLTIPNHRQLDPGTCYAIFRQASQYIPESELYPYFYDL</sequence>
<keyword evidence="7" id="KW-0346">Stress response</keyword>
<dbReference type="GO" id="GO:0016787">
    <property type="term" value="F:hydrolase activity"/>
    <property type="evidence" value="ECO:0007669"/>
    <property type="project" value="UniProtKB-KW"/>
</dbReference>
<evidence type="ECO:0000256" key="5">
    <source>
        <dbReference type="ARBA" id="ARBA00022801"/>
    </source>
</evidence>
<name>A0A2Z6UGA6_MICAE</name>
<keyword evidence="6" id="KW-0694">RNA-binding</keyword>
<evidence type="ECO:0000256" key="2">
    <source>
        <dbReference type="ARBA" id="ARBA00022649"/>
    </source>
</evidence>
<evidence type="ECO:0008006" key="10">
    <source>
        <dbReference type="Google" id="ProtNLM"/>
    </source>
</evidence>
<dbReference type="AlphaFoldDB" id="A0A2Z6UGA6"/>
<dbReference type="InterPro" id="IPR038570">
    <property type="entry name" value="HicA_sf"/>
</dbReference>
<keyword evidence="5" id="KW-0378">Hydrolase</keyword>
<dbReference type="GO" id="GO:0004519">
    <property type="term" value="F:endonuclease activity"/>
    <property type="evidence" value="ECO:0007669"/>
    <property type="project" value="UniProtKB-KW"/>
</dbReference>
<dbReference type="EMBL" id="BDSG01000001">
    <property type="protein sequence ID" value="GBL08544.1"/>
    <property type="molecule type" value="Genomic_DNA"/>
</dbReference>
<dbReference type="InterPro" id="IPR012933">
    <property type="entry name" value="HicA_mRNA_interferase"/>
</dbReference>
<proteinExistence type="inferred from homology"/>
<keyword evidence="4" id="KW-0255">Endonuclease</keyword>
<dbReference type="RefSeq" id="WP_002735126.1">
    <property type="nucleotide sequence ID" value="NZ_BDSG01000001.1"/>
</dbReference>
<accession>A0A2Z6UGA6</accession>
<keyword evidence="3" id="KW-0540">Nuclease</keyword>
<dbReference type="Proteomes" id="UP000248272">
    <property type="component" value="Unassembled WGS sequence"/>
</dbReference>
<evidence type="ECO:0000313" key="8">
    <source>
        <dbReference type="EMBL" id="GBL08544.1"/>
    </source>
</evidence>
<gene>
    <name evidence="8" type="ORF">MSj_00017</name>
</gene>
<organism evidence="8 9">
    <name type="scientific">Microcystis aeruginosa Sj</name>
    <dbReference type="NCBI Taxonomy" id="1979544"/>
    <lineage>
        <taxon>Bacteria</taxon>
        <taxon>Bacillati</taxon>
        <taxon>Cyanobacteriota</taxon>
        <taxon>Cyanophyceae</taxon>
        <taxon>Oscillatoriophycideae</taxon>
        <taxon>Chroococcales</taxon>
        <taxon>Microcystaceae</taxon>
        <taxon>Microcystis</taxon>
    </lineage>
</organism>
<evidence type="ECO:0000256" key="6">
    <source>
        <dbReference type="ARBA" id="ARBA00022884"/>
    </source>
</evidence>
<reference evidence="8 9" key="1">
    <citation type="journal article" date="2018" name="Front. Microbiol.">
        <title>Adaptation of the Freshwater Bloom-Forming Cyanobacterium Microcystis aeruginosa to Brackish Water Is Driven by Recent Horizontal Transfer of Sucrose Genes.</title>
        <authorList>
            <person name="Tanabe Y."/>
            <person name="Hodoki Y."/>
            <person name="Sano T."/>
            <person name="Tada K."/>
            <person name="Watanabe M.M."/>
        </authorList>
    </citation>
    <scope>NUCLEOTIDE SEQUENCE [LARGE SCALE GENOMIC DNA]</scope>
    <source>
        <strain evidence="8 9">Sj</strain>
    </source>
</reference>
<protein>
    <recommendedName>
        <fullName evidence="10">YcfA-like protein</fullName>
    </recommendedName>
</protein>
<evidence type="ECO:0000313" key="9">
    <source>
        <dbReference type="Proteomes" id="UP000248272"/>
    </source>
</evidence>
<dbReference type="SUPFAM" id="SSF54786">
    <property type="entry name" value="YcfA/nrd intein domain"/>
    <property type="match status" value="1"/>
</dbReference>
<dbReference type="GO" id="GO:0003729">
    <property type="term" value="F:mRNA binding"/>
    <property type="evidence" value="ECO:0007669"/>
    <property type="project" value="InterPro"/>
</dbReference>
<evidence type="ECO:0000256" key="4">
    <source>
        <dbReference type="ARBA" id="ARBA00022759"/>
    </source>
</evidence>
<dbReference type="Pfam" id="PF07927">
    <property type="entry name" value="HicA_toxin"/>
    <property type="match status" value="1"/>
</dbReference>